<sequence>MKKTLIKLYIVIFLSLLATITIAAESWRDNLPIRMMFVPQKGMHPTIEQSSLIFVKSGFLFSAEDISRGNIVSFRKSENDKEYIFIWRVIGLPGDRVVTDKNDVILNGKYLYREPDESDSSGTVFREFIGDINYRISLAGNAEKHPYQEITVPNGYLFVLGDNRNAAKDSRYIGLIPIESVIGIKIF</sequence>
<feature type="domain" description="Peptidase S26" evidence="4">
    <location>
        <begin position="32"/>
        <end position="184"/>
    </location>
</feature>
<accession>A0ABY6ADA3</accession>
<keyword evidence="6" id="KW-1185">Reference proteome</keyword>
<evidence type="ECO:0000313" key="6">
    <source>
        <dbReference type="Proteomes" id="UP001065322"/>
    </source>
</evidence>
<comment type="catalytic activity">
    <reaction evidence="3">
        <text>Cleavage of hydrophobic, N-terminal signal or leader sequences from secreted and periplasmic proteins.</text>
        <dbReference type="EC" id="3.4.21.89"/>
    </reaction>
</comment>
<protein>
    <recommendedName>
        <fullName evidence="2 3">Signal peptidase I</fullName>
        <ecNumber evidence="3">3.4.21.89</ecNumber>
    </recommendedName>
</protein>
<evidence type="ECO:0000259" key="4">
    <source>
        <dbReference type="Pfam" id="PF10502"/>
    </source>
</evidence>
<dbReference type="CDD" id="cd06530">
    <property type="entry name" value="S26_SPase_I"/>
    <property type="match status" value="1"/>
</dbReference>
<dbReference type="InterPro" id="IPR036286">
    <property type="entry name" value="LexA/Signal_pep-like_sf"/>
</dbReference>
<dbReference type="EMBL" id="CP054475">
    <property type="protein sequence ID" value="UXD88757.1"/>
    <property type="molecule type" value="Genomic_DNA"/>
</dbReference>
<comment type="subcellular location">
    <subcellularLocation>
        <location evidence="3">Membrane</location>
        <topology evidence="3">Multi-pass membrane protein</topology>
    </subcellularLocation>
</comment>
<evidence type="ECO:0000256" key="3">
    <source>
        <dbReference type="RuleBase" id="RU362042"/>
    </source>
</evidence>
<dbReference type="PRINTS" id="PR00727">
    <property type="entry name" value="LEADERPTASE"/>
</dbReference>
<dbReference type="PANTHER" id="PTHR43390">
    <property type="entry name" value="SIGNAL PEPTIDASE I"/>
    <property type="match status" value="1"/>
</dbReference>
<dbReference type="Pfam" id="PF10502">
    <property type="entry name" value="Peptidase_S26"/>
    <property type="match status" value="1"/>
</dbReference>
<dbReference type="SUPFAM" id="SSF51306">
    <property type="entry name" value="LexA/Signal peptidase"/>
    <property type="match status" value="1"/>
</dbReference>
<evidence type="ECO:0000313" key="5">
    <source>
        <dbReference type="EMBL" id="UXD88757.1"/>
    </source>
</evidence>
<dbReference type="InterPro" id="IPR019533">
    <property type="entry name" value="Peptidase_S26"/>
</dbReference>
<dbReference type="NCBIfam" id="TIGR02227">
    <property type="entry name" value="sigpep_I_bact"/>
    <property type="match status" value="1"/>
</dbReference>
<organism evidence="5 6">
    <name type="scientific">Thalassolituus hydrocarboniclasticus</name>
    <dbReference type="NCBI Taxonomy" id="2742796"/>
    <lineage>
        <taxon>Bacteria</taxon>
        <taxon>Pseudomonadati</taxon>
        <taxon>Pseudomonadota</taxon>
        <taxon>Gammaproteobacteria</taxon>
        <taxon>Oceanospirillales</taxon>
        <taxon>Oceanospirillaceae</taxon>
        <taxon>Thalassolituus</taxon>
    </lineage>
</organism>
<evidence type="ECO:0000256" key="1">
    <source>
        <dbReference type="ARBA" id="ARBA00009370"/>
    </source>
</evidence>
<gene>
    <name evidence="5" type="primary">lepB</name>
    <name evidence="5" type="ORF">HUF19_15520</name>
</gene>
<dbReference type="PANTHER" id="PTHR43390:SF1">
    <property type="entry name" value="CHLOROPLAST PROCESSING PEPTIDASE"/>
    <property type="match status" value="1"/>
</dbReference>
<dbReference type="RefSeq" id="WP_260997480.1">
    <property type="nucleotide sequence ID" value="NZ_CP054475.1"/>
</dbReference>
<reference evidence="6" key="1">
    <citation type="submission" date="2020-06" db="EMBL/GenBank/DDBJ databases">
        <title>Thalassolituus marinus alknpb1M-1, a hydrocarbon-degrading bacterium isolated from the deep-sea overlying water using an in-situ strategy from the South China Sea basin.</title>
        <authorList>
            <person name="Dong C."/>
            <person name="Chen Y."/>
            <person name="Shao Z."/>
        </authorList>
    </citation>
    <scope>NUCLEOTIDE SEQUENCE [LARGE SCALE GENOMIC DNA]</scope>
    <source>
        <strain evidence="6">alknpb1M-1</strain>
    </source>
</reference>
<dbReference type="EC" id="3.4.21.89" evidence="3"/>
<evidence type="ECO:0000256" key="2">
    <source>
        <dbReference type="ARBA" id="ARBA00019232"/>
    </source>
</evidence>
<name>A0ABY6ADA3_9GAMM</name>
<comment type="similarity">
    <text evidence="1 3">Belongs to the peptidase S26 family.</text>
</comment>
<keyword evidence="3" id="KW-0645">Protease</keyword>
<keyword evidence="3 5" id="KW-0378">Hydrolase</keyword>
<dbReference type="InterPro" id="IPR000223">
    <property type="entry name" value="Pept_S26A_signal_pept_1"/>
</dbReference>
<dbReference type="Gene3D" id="2.10.109.10">
    <property type="entry name" value="Umud Fragment, subunit A"/>
    <property type="match status" value="1"/>
</dbReference>
<dbReference type="Proteomes" id="UP001065322">
    <property type="component" value="Chromosome"/>
</dbReference>
<proteinExistence type="inferred from homology"/>
<dbReference type="GO" id="GO:0009003">
    <property type="term" value="F:signal peptidase activity"/>
    <property type="evidence" value="ECO:0007669"/>
    <property type="project" value="UniProtKB-EC"/>
</dbReference>